<dbReference type="PROSITE" id="PS51007">
    <property type="entry name" value="CYTC"/>
    <property type="match status" value="1"/>
</dbReference>
<dbReference type="EMBL" id="CP011371">
    <property type="protein sequence ID" value="AKJ30840.1"/>
    <property type="molecule type" value="Genomic_DNA"/>
</dbReference>
<dbReference type="Proteomes" id="UP000035352">
    <property type="component" value="Chromosome"/>
</dbReference>
<dbReference type="PATRIC" id="fig|413882.6.peg.4338"/>
<dbReference type="SUPFAM" id="SSF46626">
    <property type="entry name" value="Cytochrome c"/>
    <property type="match status" value="1"/>
</dbReference>
<evidence type="ECO:0000256" key="1">
    <source>
        <dbReference type="ARBA" id="ARBA00022617"/>
    </source>
</evidence>
<feature type="domain" description="Cytochrome c" evidence="5">
    <location>
        <begin position="256"/>
        <end position="364"/>
    </location>
</feature>
<dbReference type="PANTHER" id="PTHR30600">
    <property type="entry name" value="CYTOCHROME C PEROXIDASE-RELATED"/>
    <property type="match status" value="1"/>
</dbReference>
<dbReference type="InterPro" id="IPR009056">
    <property type="entry name" value="Cyt_c-like_dom"/>
</dbReference>
<dbReference type="GO" id="GO:0009055">
    <property type="term" value="F:electron transfer activity"/>
    <property type="evidence" value="ECO:0007669"/>
    <property type="project" value="InterPro"/>
</dbReference>
<dbReference type="InterPro" id="IPR051395">
    <property type="entry name" value="Cytochrome_c_Peroxidase/MauG"/>
</dbReference>
<name>A0A0G3BWF4_9BURK</name>
<keyword evidence="6" id="KW-0449">Lipoprotein</keyword>
<sequence length="364" mass="39347">MAEGRQTFRHDTFGNEAHWTGVLKLHQVIESAVDPKTALSVGLKVDADAVPSAVLQAIRNGTADLDSPATTLALIQADAVVGVKGTVQTIDGVQRLTRVGITCALCHSTVDDSVTQGIGRRLDGWPNRDLDPGAIIALSPALDEVTKAVYRSWGPGRYDARFNMDGQNKPVVIPPAYGLADIHRITFTGDGDSIAYWNRYVAVTQMGGLGSFSEPRLAVNVRHGTEDRVDAKLDALQAYQLSLTAPKAPAGSFDSAAAARGRVLFAGKAMCITCHSGDTFTDANERLHPLTASMAEPETPSYASRSATKLYRTSPLKGVWQHPPYFHDGSSPTLEHVVERYNERQQLQLSPQEVQDVAQYLKSL</sequence>
<dbReference type="Gene3D" id="1.10.760.10">
    <property type="entry name" value="Cytochrome c-like domain"/>
    <property type="match status" value="1"/>
</dbReference>
<dbReference type="Pfam" id="PF21419">
    <property type="entry name" value="RoxA-like_Cyt-c"/>
    <property type="match status" value="1"/>
</dbReference>
<keyword evidence="3 4" id="KW-0408">Iron</keyword>
<dbReference type="STRING" id="413882.AAW51_4149"/>
<evidence type="ECO:0000259" key="5">
    <source>
        <dbReference type="PROSITE" id="PS51007"/>
    </source>
</evidence>
<keyword evidence="1 4" id="KW-0349">Heme</keyword>
<dbReference type="GO" id="GO:0004130">
    <property type="term" value="F:cytochrome-c peroxidase activity"/>
    <property type="evidence" value="ECO:0007669"/>
    <property type="project" value="TreeGrafter"/>
</dbReference>
<proteinExistence type="predicted"/>
<evidence type="ECO:0000256" key="4">
    <source>
        <dbReference type="PROSITE-ProRule" id="PRU00433"/>
    </source>
</evidence>
<dbReference type="PANTHER" id="PTHR30600:SF9">
    <property type="entry name" value="BLR7738 PROTEIN"/>
    <property type="match status" value="1"/>
</dbReference>
<dbReference type="KEGG" id="pbh:AAW51_4149"/>
<dbReference type="GO" id="GO:0046872">
    <property type="term" value="F:metal ion binding"/>
    <property type="evidence" value="ECO:0007669"/>
    <property type="project" value="UniProtKB-KW"/>
</dbReference>
<evidence type="ECO:0000313" key="6">
    <source>
        <dbReference type="EMBL" id="AKJ30840.1"/>
    </source>
</evidence>
<dbReference type="InterPro" id="IPR036909">
    <property type="entry name" value="Cyt_c-like_dom_sf"/>
</dbReference>
<evidence type="ECO:0000256" key="2">
    <source>
        <dbReference type="ARBA" id="ARBA00022723"/>
    </source>
</evidence>
<dbReference type="AlphaFoldDB" id="A0A0G3BWF4"/>
<reference evidence="6 7" key="1">
    <citation type="submission" date="2015-05" db="EMBL/GenBank/DDBJ databases">
        <authorList>
            <person name="Tang B."/>
            <person name="Yu Y."/>
        </authorList>
    </citation>
    <scope>NUCLEOTIDE SEQUENCE [LARGE SCALE GENOMIC DNA]</scope>
    <source>
        <strain evidence="6 7">DSM 7029</strain>
    </source>
</reference>
<organism evidence="6 7">
    <name type="scientific">Caldimonas brevitalea</name>
    <dbReference type="NCBI Taxonomy" id="413882"/>
    <lineage>
        <taxon>Bacteria</taxon>
        <taxon>Pseudomonadati</taxon>
        <taxon>Pseudomonadota</taxon>
        <taxon>Betaproteobacteria</taxon>
        <taxon>Burkholderiales</taxon>
        <taxon>Sphaerotilaceae</taxon>
        <taxon>Caldimonas</taxon>
    </lineage>
</organism>
<keyword evidence="2 4" id="KW-0479">Metal-binding</keyword>
<protein>
    <submittedName>
        <fullName evidence="6">Lipoprotein</fullName>
    </submittedName>
</protein>
<dbReference type="GO" id="GO:0020037">
    <property type="term" value="F:heme binding"/>
    <property type="evidence" value="ECO:0007669"/>
    <property type="project" value="InterPro"/>
</dbReference>
<dbReference type="RefSeq" id="WP_238947657.1">
    <property type="nucleotide sequence ID" value="NZ_CP011371.1"/>
</dbReference>
<evidence type="ECO:0000256" key="3">
    <source>
        <dbReference type="ARBA" id="ARBA00023004"/>
    </source>
</evidence>
<gene>
    <name evidence="6" type="ORF">AAW51_4149</name>
</gene>
<accession>A0A0G3BWF4</accession>
<evidence type="ECO:0000313" key="7">
    <source>
        <dbReference type="Proteomes" id="UP000035352"/>
    </source>
</evidence>
<keyword evidence="7" id="KW-1185">Reference proteome</keyword>